<dbReference type="GO" id="GO:0003677">
    <property type="term" value="F:DNA binding"/>
    <property type="evidence" value="ECO:0007669"/>
    <property type="project" value="TreeGrafter"/>
</dbReference>
<dbReference type="InterPro" id="IPR001650">
    <property type="entry name" value="Helicase_C-like"/>
</dbReference>
<dbReference type="InterPro" id="IPR049730">
    <property type="entry name" value="SNF2/RAD54-like_C"/>
</dbReference>
<dbReference type="Gene3D" id="3.30.40.10">
    <property type="entry name" value="Zinc/RING finger domain, C3HC4 (zinc finger)"/>
    <property type="match status" value="1"/>
</dbReference>
<dbReference type="InterPro" id="IPR013083">
    <property type="entry name" value="Znf_RING/FYVE/PHD"/>
</dbReference>
<dbReference type="InterPro" id="IPR056882">
    <property type="entry name" value="MOM1_dom"/>
</dbReference>
<dbReference type="EMBL" id="OIVN01006396">
    <property type="protein sequence ID" value="SPD32289.1"/>
    <property type="molecule type" value="Genomic_DNA"/>
</dbReference>
<dbReference type="GO" id="GO:0016887">
    <property type="term" value="F:ATP hydrolysis activity"/>
    <property type="evidence" value="ECO:0007669"/>
    <property type="project" value="TreeGrafter"/>
</dbReference>
<reference evidence="15" key="1">
    <citation type="submission" date="2018-02" db="EMBL/GenBank/DDBJ databases">
        <authorList>
            <person name="Cohen D.B."/>
            <person name="Kent A.D."/>
        </authorList>
    </citation>
    <scope>NUCLEOTIDE SEQUENCE</scope>
</reference>
<evidence type="ECO:0000256" key="9">
    <source>
        <dbReference type="ARBA" id="ARBA00023242"/>
    </source>
</evidence>
<dbReference type="Pfam" id="PF25029">
    <property type="entry name" value="MOM1"/>
    <property type="match status" value="1"/>
</dbReference>
<dbReference type="PROSITE" id="PS01359">
    <property type="entry name" value="ZF_PHD_1"/>
    <property type="match status" value="1"/>
</dbReference>
<gene>
    <name evidence="15" type="ORF">FSB_LOCUS60171</name>
</gene>
<evidence type="ECO:0000313" key="15">
    <source>
        <dbReference type="EMBL" id="SPD32289.1"/>
    </source>
</evidence>
<evidence type="ECO:0000256" key="5">
    <source>
        <dbReference type="ARBA" id="ARBA00022771"/>
    </source>
</evidence>
<dbReference type="InterPro" id="IPR001965">
    <property type="entry name" value="Znf_PHD"/>
</dbReference>
<dbReference type="SUPFAM" id="SSF52540">
    <property type="entry name" value="P-loop containing nucleoside triphosphate hydrolases"/>
    <property type="match status" value="2"/>
</dbReference>
<evidence type="ECO:0000256" key="7">
    <source>
        <dbReference type="ARBA" id="ARBA00022833"/>
    </source>
</evidence>
<dbReference type="SMART" id="SM00249">
    <property type="entry name" value="PHD"/>
    <property type="match status" value="1"/>
</dbReference>
<keyword evidence="2" id="KW-0479">Metal-binding</keyword>
<dbReference type="GO" id="GO:0003682">
    <property type="term" value="F:chromatin binding"/>
    <property type="evidence" value="ECO:0007669"/>
    <property type="project" value="TreeGrafter"/>
</dbReference>
<dbReference type="CDD" id="cd18793">
    <property type="entry name" value="SF2_C_SNF"/>
    <property type="match status" value="1"/>
</dbReference>
<organism evidence="15">
    <name type="scientific">Fagus sylvatica</name>
    <name type="common">Beechnut</name>
    <dbReference type="NCBI Taxonomy" id="28930"/>
    <lineage>
        <taxon>Eukaryota</taxon>
        <taxon>Viridiplantae</taxon>
        <taxon>Streptophyta</taxon>
        <taxon>Embryophyta</taxon>
        <taxon>Tracheophyta</taxon>
        <taxon>Spermatophyta</taxon>
        <taxon>Magnoliopsida</taxon>
        <taxon>eudicotyledons</taxon>
        <taxon>Gunneridae</taxon>
        <taxon>Pentapetalae</taxon>
        <taxon>rosids</taxon>
        <taxon>fabids</taxon>
        <taxon>Fagales</taxon>
        <taxon>Fagaceae</taxon>
        <taxon>Fagus</taxon>
    </lineage>
</organism>
<dbReference type="GO" id="GO:0140658">
    <property type="term" value="F:ATP-dependent chromatin remodeler activity"/>
    <property type="evidence" value="ECO:0007669"/>
    <property type="project" value="TreeGrafter"/>
</dbReference>
<keyword evidence="5 10" id="KW-0863">Zinc-finger</keyword>
<evidence type="ECO:0000256" key="11">
    <source>
        <dbReference type="SAM" id="MobiDB-lite"/>
    </source>
</evidence>
<feature type="region of interest" description="Disordered" evidence="11">
    <location>
        <begin position="1561"/>
        <end position="1610"/>
    </location>
</feature>
<dbReference type="SUPFAM" id="SSF57903">
    <property type="entry name" value="FYVE/PHD zinc finger"/>
    <property type="match status" value="1"/>
</dbReference>
<dbReference type="GO" id="GO:0005524">
    <property type="term" value="F:ATP binding"/>
    <property type="evidence" value="ECO:0007669"/>
    <property type="project" value="UniProtKB-KW"/>
</dbReference>
<dbReference type="InterPro" id="IPR000953">
    <property type="entry name" value="Chromo/chromo_shadow_dom"/>
</dbReference>
<dbReference type="InterPro" id="IPR016197">
    <property type="entry name" value="Chromo-like_dom_sf"/>
</dbReference>
<dbReference type="PROSITE" id="PS51194">
    <property type="entry name" value="HELICASE_CTER"/>
    <property type="match status" value="1"/>
</dbReference>
<dbReference type="Pfam" id="PF00385">
    <property type="entry name" value="Chromo"/>
    <property type="match status" value="1"/>
</dbReference>
<feature type="compositionally biased region" description="Polar residues" evidence="11">
    <location>
        <begin position="1589"/>
        <end position="1603"/>
    </location>
</feature>
<dbReference type="InterPro" id="IPR038718">
    <property type="entry name" value="SNF2-like_sf"/>
</dbReference>
<evidence type="ECO:0000256" key="3">
    <source>
        <dbReference type="ARBA" id="ARBA00022737"/>
    </source>
</evidence>
<dbReference type="InterPro" id="IPR011011">
    <property type="entry name" value="Znf_FYVE_PHD"/>
</dbReference>
<evidence type="ECO:0000259" key="12">
    <source>
        <dbReference type="PROSITE" id="PS50013"/>
    </source>
</evidence>
<keyword evidence="4" id="KW-0547">Nucleotide-binding</keyword>
<keyword evidence="3" id="KW-0677">Repeat</keyword>
<keyword evidence="9" id="KW-0539">Nucleus</keyword>
<dbReference type="PANTHER" id="PTHR45623">
    <property type="entry name" value="CHROMODOMAIN-HELICASE-DNA-BINDING PROTEIN 3-RELATED-RELATED"/>
    <property type="match status" value="1"/>
</dbReference>
<dbReference type="InterPro" id="IPR019787">
    <property type="entry name" value="Znf_PHD-finger"/>
</dbReference>
<dbReference type="InterPro" id="IPR000330">
    <property type="entry name" value="SNF2_N"/>
</dbReference>
<keyword evidence="7" id="KW-0862">Zinc</keyword>
<dbReference type="SMART" id="SM00298">
    <property type="entry name" value="CHROMO"/>
    <property type="match status" value="2"/>
</dbReference>
<dbReference type="Gene3D" id="2.40.50.40">
    <property type="match status" value="2"/>
</dbReference>
<feature type="domain" description="PHD-type" evidence="13">
    <location>
        <begin position="304"/>
        <end position="353"/>
    </location>
</feature>
<name>A0A2N9J759_FAGSY</name>
<dbReference type="CDD" id="cd00024">
    <property type="entry name" value="CD_CSD"/>
    <property type="match status" value="1"/>
</dbReference>
<dbReference type="SUPFAM" id="SSF54160">
    <property type="entry name" value="Chromo domain-like"/>
    <property type="match status" value="2"/>
</dbReference>
<dbReference type="GO" id="GO:0008270">
    <property type="term" value="F:zinc ion binding"/>
    <property type="evidence" value="ECO:0007669"/>
    <property type="project" value="UniProtKB-KW"/>
</dbReference>
<comment type="subcellular location">
    <subcellularLocation>
        <location evidence="1">Nucleus</location>
    </subcellularLocation>
</comment>
<dbReference type="PROSITE" id="PS50013">
    <property type="entry name" value="CHROMO_2"/>
    <property type="match status" value="2"/>
</dbReference>
<protein>
    <submittedName>
        <fullName evidence="15">Uncharacterized protein</fullName>
    </submittedName>
</protein>
<accession>A0A2N9J759</accession>
<sequence>MRHDSSFNANMKRNSVDCLTNSGSVMTDSYFHGKKVKLETSKKHFKLHTGEFSRTEMLGVEPKRNIHGRVGVDARKYREWLRSRIRKDNVSEVMLGKMEKSSHGGGGVAGANASKEVEEGVAEYPLSKRQRVDSDSKQQLVCITEPSHALQSISLPARLKMSGARALNFGPLAKEPLAKLIKDNRMQYMIRLYWSRRKKLPTFDGLVWGRILTVDNLMRRGYQLAGWCCMCQRDGETINHLLIHCDKAVGLWSFVFQKFGITWVLSGCVLDLLFGWYNGLGKVQSKIWNMCLNSHLEDKTDGEDMRCVICMRGGKLLCCDGKGCKRRYHLSCLDPPLNYVPPGVWHCVWCVKKKIEMGVHSVSEEVESIWDAREVASDHEVLQRQKQYFVKYRGIAHVHNSWIPETQLLIAAPKLVAKFNIKSQIFRVIRWKEEWTVPHRLLQKRMLLFPKQSDEFCDGHYDNNSDCHYEWLVKWTGLGYEHATWELDNASFFMSPESTQLISDYESRHKKAERLSSAYKADEEGKSTICELSELSLPGEHRRHLSFVNKLRERWHKGHSAIVVDEHAEQERAVKVVLFILSLQLDVQRPFLVISTSTALSIWEAEFLHLAPCANVIVYKGNRDVRSSIRSLEFYNEGGGIMFNVLLSSADVVVEDLQELESIEWEAIIIDQCQRSKMSKHFEQIRMLAADMRILLISGQIKDCPGDYLNLLSLLDSGFNGLNSDNMVIDSSTDISILKERVAEYIASECKSGSSRFVEYWVPVQLSNVQLEQYCATLLSNSIFLSSCLKSEPADALRDIIISARKCCDHPYLLHQSLQSFLTKDLPIEEYLDVGIKISGKLKALDKILLEIRNRGLRVLILFQSIGGSGRDSVGDTLDYFIHQRFGRDSYVRIDGRGYARSKKQAALNMFNDKKNGKFVFLIENRACLPSIKLSSVDTVILFGSDWDPQNDLRALHRISISSQFEQLKVFRLYSSCTVEEKVLILAKEGMALDSNIHSISSHTCHTLLNWGASYLFNKLDEFHSCDSSDSGSNMSSEQTLLHDVLRELSTQLPYSGDNNDPSNYSIILKVPEGGVNARDLSLLGERKMQFLDNEPPSIFWTNLLEGRSPQWKFLLRPSQRIRRKVQYLHDSPKESEYENVVVTKKSRKMFNNSVDTVHLKSRLKDKRKLVTANNAVKLAENMGGMNQVNDSPTEPSGASNIARVPEIDMVESREQNIQLDVWKTTQFLPKLEMSKLCEILLLPENVKDTALRFLKYMRKKFNVGWKEISTLQAFQISLCWVAASLSKHSIDHKKSIALAKLHLNYDCKEEEADYIYSELQKQDVLEGETERSFQSSHFLDLSEAATGEQGPDSRMVQNNHISNSMTRVLDICDRRMENLIQHQQKEVQEFHKKMMEDKVKLEEEQRLESALICTKDHDIPVRLDKLGILDHNFKGKMDENNHKRETHWKTLEASQLASRIEHEQMKANVVALLEKSKPGGPTAISGNLSLDDSEVKEGKMQQSDRAEINDCSQNAGTNAMPYFQNQNSSGTILRLPSEVPQNSHIEKISCNLPREMETISIESDPENNKSEIMASKRVRTTSERHNKAGSSNDPKNGASESCPSDLESPVRNAQIGQSVGRPGVPHTLSEVVIGDEPMKILPHAVHPAEEFLAKDAVTLESTTVTEVRLQNRAVTAICKELPALEFNGTCSSLVQPDICLAQGNSLASEQSVVLQLPIFINPSSTSHNLASIPASVGIQHHQSSGSCSYSQEALTPMELPLEDLPELSDLMHPIMGLPPQPFIVTPVSGSEHLPDRSRTNVPGPVNYHTQVVPVIAEMPQPVCLNPLQLQMEGIQKDKDQGFKIHKNRMLQLTSECDKEIEEIRKKYDLLIQDAVTTSMQEQRDLETFHNKVYLNKLLADAFILMQQSHTSTGSLHEVQAALSFLMNQWFQLSSLQPAQMTAPGLEQCWAGPQMNIPPVNTTPFTPFSNAMTQFPWNLQNGSELCAHSSHLQALLSPSLQTAHVSTPYSWMPNLQSPSNPLVTSFMPMLQHQSSPYM</sequence>
<dbReference type="GO" id="GO:0000785">
    <property type="term" value="C:chromatin"/>
    <property type="evidence" value="ECO:0007669"/>
    <property type="project" value="TreeGrafter"/>
</dbReference>
<evidence type="ECO:0000256" key="10">
    <source>
        <dbReference type="PROSITE-ProRule" id="PRU00146"/>
    </source>
</evidence>
<dbReference type="InterPro" id="IPR023780">
    <property type="entry name" value="Chromo_domain"/>
</dbReference>
<dbReference type="InterPro" id="IPR026960">
    <property type="entry name" value="RVT-Znf"/>
</dbReference>
<dbReference type="Pfam" id="PF00176">
    <property type="entry name" value="SNF2-rel_dom"/>
    <property type="match status" value="1"/>
</dbReference>
<dbReference type="PANTHER" id="PTHR45623:SF51">
    <property type="entry name" value="DNA HELICASE CHROMATIN REGULATOR PHD FAMILY-RELATED"/>
    <property type="match status" value="1"/>
</dbReference>
<evidence type="ECO:0000256" key="6">
    <source>
        <dbReference type="ARBA" id="ARBA00022801"/>
    </source>
</evidence>
<dbReference type="Gene3D" id="6.10.250.1310">
    <property type="match status" value="1"/>
</dbReference>
<evidence type="ECO:0000259" key="14">
    <source>
        <dbReference type="PROSITE" id="PS51194"/>
    </source>
</evidence>
<evidence type="ECO:0000256" key="2">
    <source>
        <dbReference type="ARBA" id="ARBA00022723"/>
    </source>
</evidence>
<dbReference type="InterPro" id="IPR019786">
    <property type="entry name" value="Zinc_finger_PHD-type_CS"/>
</dbReference>
<keyword evidence="8" id="KW-0067">ATP-binding</keyword>
<dbReference type="Pfam" id="PF00271">
    <property type="entry name" value="Helicase_C"/>
    <property type="match status" value="1"/>
</dbReference>
<evidence type="ECO:0000256" key="4">
    <source>
        <dbReference type="ARBA" id="ARBA00022741"/>
    </source>
</evidence>
<evidence type="ECO:0000259" key="13">
    <source>
        <dbReference type="PROSITE" id="PS50016"/>
    </source>
</evidence>
<dbReference type="Pfam" id="PF13966">
    <property type="entry name" value="zf-RVT"/>
    <property type="match status" value="1"/>
</dbReference>
<evidence type="ECO:0000256" key="8">
    <source>
        <dbReference type="ARBA" id="ARBA00022840"/>
    </source>
</evidence>
<feature type="domain" description="Helicase C-terminal" evidence="14">
    <location>
        <begin position="844"/>
        <end position="1008"/>
    </location>
</feature>
<dbReference type="PROSITE" id="PS50016">
    <property type="entry name" value="ZF_PHD_2"/>
    <property type="match status" value="1"/>
</dbReference>
<dbReference type="Gene3D" id="3.40.50.10810">
    <property type="entry name" value="Tandem AAA-ATPase domain"/>
    <property type="match status" value="1"/>
</dbReference>
<keyword evidence="6" id="KW-0378">Hydrolase</keyword>
<dbReference type="GO" id="GO:0005634">
    <property type="term" value="C:nucleus"/>
    <property type="evidence" value="ECO:0007669"/>
    <property type="project" value="UniProtKB-SubCell"/>
</dbReference>
<dbReference type="GO" id="GO:0042393">
    <property type="term" value="F:histone binding"/>
    <property type="evidence" value="ECO:0007669"/>
    <property type="project" value="TreeGrafter"/>
</dbReference>
<dbReference type="Gene3D" id="3.40.50.300">
    <property type="entry name" value="P-loop containing nucleotide triphosphate hydrolases"/>
    <property type="match status" value="1"/>
</dbReference>
<dbReference type="InterPro" id="IPR027417">
    <property type="entry name" value="P-loop_NTPase"/>
</dbReference>
<proteinExistence type="predicted"/>
<feature type="domain" description="Chromo" evidence="12">
    <location>
        <begin position="441"/>
        <end position="517"/>
    </location>
</feature>
<feature type="domain" description="Chromo" evidence="12">
    <location>
        <begin position="364"/>
        <end position="419"/>
    </location>
</feature>
<evidence type="ECO:0000256" key="1">
    <source>
        <dbReference type="ARBA" id="ARBA00004123"/>
    </source>
</evidence>